<dbReference type="PRINTS" id="PR00040">
    <property type="entry name" value="HTHMERR"/>
</dbReference>
<name>A0A6P1CSK5_9NOCA</name>
<sequence length="313" mass="35039">MDDGALFTIGEMAERTGLTVKAIRFYSDQGIVPATTHSPGGYRLSDMAALARLELVRTLRELEVDLATVRRVLAKETSVAEVAAAHAAAVDAQIRVLRLRRAVLRAVAERESNAQEMDFMHKLVRLSEAERQRFIHDFIDDTFGGVDGNPEVVELLRSSMPELPEDPTPRQVEAWMELVELVQDPDFRDAVRRMAEYQAAERAAGDTTGLHHELTEAVREEVGRAVADGVAPGSATAAEIVDALTARYAQTFGRADDADQRRWILERLEIANDRRVERYWQLVATINEWPPMPDLGPVFTWFGDALRARLGRH</sequence>
<evidence type="ECO:0000259" key="2">
    <source>
        <dbReference type="PROSITE" id="PS50937"/>
    </source>
</evidence>
<dbReference type="CDD" id="cd00592">
    <property type="entry name" value="HTH_MerR-like"/>
    <property type="match status" value="1"/>
</dbReference>
<dbReference type="AlphaFoldDB" id="A0A6P1CSK5"/>
<dbReference type="GO" id="GO:0003677">
    <property type="term" value="F:DNA binding"/>
    <property type="evidence" value="ECO:0007669"/>
    <property type="project" value="UniProtKB-KW"/>
</dbReference>
<dbReference type="Pfam" id="PF00376">
    <property type="entry name" value="MerR"/>
    <property type="match status" value="1"/>
</dbReference>
<dbReference type="Proteomes" id="UP000471166">
    <property type="component" value="Unassembled WGS sequence"/>
</dbReference>
<keyword evidence="1 3" id="KW-0238">DNA-binding</keyword>
<protein>
    <submittedName>
        <fullName evidence="3">MerR family DNA-binding transcriptional regulator</fullName>
    </submittedName>
</protein>
<accession>A0A6P1CSK5</accession>
<evidence type="ECO:0000256" key="1">
    <source>
        <dbReference type="ARBA" id="ARBA00023125"/>
    </source>
</evidence>
<feature type="domain" description="HTH merR-type" evidence="2">
    <location>
        <begin position="6"/>
        <end position="75"/>
    </location>
</feature>
<comment type="caution">
    <text evidence="3">The sequence shown here is derived from an EMBL/GenBank/DDBJ whole genome shotgun (WGS) entry which is preliminary data.</text>
</comment>
<dbReference type="SUPFAM" id="SSF46955">
    <property type="entry name" value="Putative DNA-binding domain"/>
    <property type="match status" value="1"/>
</dbReference>
<dbReference type="SMART" id="SM00422">
    <property type="entry name" value="HTH_MERR"/>
    <property type="match status" value="1"/>
</dbReference>
<dbReference type="PROSITE" id="PS50937">
    <property type="entry name" value="HTH_MERR_2"/>
    <property type="match status" value="1"/>
</dbReference>
<dbReference type="Gene3D" id="1.10.1660.10">
    <property type="match status" value="1"/>
</dbReference>
<dbReference type="InterPro" id="IPR000551">
    <property type="entry name" value="MerR-type_HTH_dom"/>
</dbReference>
<gene>
    <name evidence="3" type="ORF">GV791_20115</name>
</gene>
<proteinExistence type="predicted"/>
<dbReference type="PANTHER" id="PTHR30204">
    <property type="entry name" value="REDOX-CYCLING DRUG-SENSING TRANSCRIPTIONAL ACTIVATOR SOXR"/>
    <property type="match status" value="1"/>
</dbReference>
<reference evidence="3 4" key="1">
    <citation type="submission" date="2020-01" db="EMBL/GenBank/DDBJ databases">
        <title>Genetics and antimicrobial susceptibilities of Nocardia species isolated from the soil; a comparison with species isolated from humans.</title>
        <authorList>
            <person name="Carrasco G."/>
            <person name="Monzon S."/>
            <person name="Sansegundo M."/>
            <person name="Garcia E."/>
            <person name="Garrido N."/>
            <person name="Medina M.J."/>
            <person name="Villalon P."/>
            <person name="Ramirez-Arocha A.C."/>
            <person name="Jimenez P."/>
            <person name="Cuesta I."/>
            <person name="Valdezate S."/>
        </authorList>
    </citation>
    <scope>NUCLEOTIDE SEQUENCE [LARGE SCALE GENOMIC DNA]</scope>
    <source>
        <strain evidence="3 4">CNM20110626</strain>
    </source>
</reference>
<dbReference type="InterPro" id="IPR009061">
    <property type="entry name" value="DNA-bd_dom_put_sf"/>
</dbReference>
<evidence type="ECO:0000313" key="3">
    <source>
        <dbReference type="EMBL" id="NEW34847.1"/>
    </source>
</evidence>
<organism evidence="3 4">
    <name type="scientific">Nocardia cyriacigeorgica</name>
    <dbReference type="NCBI Taxonomy" id="135487"/>
    <lineage>
        <taxon>Bacteria</taxon>
        <taxon>Bacillati</taxon>
        <taxon>Actinomycetota</taxon>
        <taxon>Actinomycetes</taxon>
        <taxon>Mycobacteriales</taxon>
        <taxon>Nocardiaceae</taxon>
        <taxon>Nocardia</taxon>
    </lineage>
</organism>
<dbReference type="InterPro" id="IPR047057">
    <property type="entry name" value="MerR_fam"/>
</dbReference>
<evidence type="ECO:0000313" key="4">
    <source>
        <dbReference type="Proteomes" id="UP000471166"/>
    </source>
</evidence>
<dbReference type="GO" id="GO:0003700">
    <property type="term" value="F:DNA-binding transcription factor activity"/>
    <property type="evidence" value="ECO:0007669"/>
    <property type="project" value="InterPro"/>
</dbReference>
<dbReference type="RefSeq" id="WP_163845979.1">
    <property type="nucleotide sequence ID" value="NZ_JAAGVB010000033.1"/>
</dbReference>
<dbReference type="PANTHER" id="PTHR30204:SF93">
    <property type="entry name" value="HTH MERR-TYPE DOMAIN-CONTAINING PROTEIN"/>
    <property type="match status" value="1"/>
</dbReference>
<dbReference type="EMBL" id="JAAGVB010000033">
    <property type="protein sequence ID" value="NEW34847.1"/>
    <property type="molecule type" value="Genomic_DNA"/>
</dbReference>